<dbReference type="GO" id="GO:0005737">
    <property type="term" value="C:cytoplasm"/>
    <property type="evidence" value="ECO:0007669"/>
    <property type="project" value="TreeGrafter"/>
</dbReference>
<gene>
    <name evidence="2" type="ORF">MENT_LOCUS3153</name>
</gene>
<dbReference type="InterPro" id="IPR016024">
    <property type="entry name" value="ARM-type_fold"/>
</dbReference>
<dbReference type="InterPro" id="IPR049362">
    <property type="entry name" value="TTI1_rpt"/>
</dbReference>
<accession>A0A6V7TQA8</accession>
<sequence>MLTELELFLIEQTKISIEDTNLKEEKTKGILKGHDVDKLENLICSILESKQLRQELFKTTFRPALGHLLSLLLDTFGCSQIDIQIRKKCAYLICEITNLKYKELSSNFIAFILPGIFLRIKNVILQQIHSIEILQFSCKILSNILIISFLPLFKQQNLIENKLISTSSIIIFERNDEWIKMAKEKIFPQFCAILTNLASSKIDLIRFEAVKLICTIFDFKGEFCGDDFNKIAIDICSLLFNDEQIRISNKCKHLFNKLQSENANFVETCLTNKLVNLLKRLENDVINAADGEISLQNLFNVLQMLGSNSLNNLCFSSDFKELLLNSILSVLVVDKQKQLICLVKNSQNLQDGLLPPLKFGINSKIIFNFAQLLVVLPNFEDLFDILINKFISTSTATTTDIKLKTSILYLISTLISTFSSSNNNNFDQNKLSNLINDIISILKLFDSLLEEEILDSEIVDNLPLNTDESCLVGLIFNCLSSINLDKIAAKNRGDLLYETLKYCSSSNICVKDAADNCLNNLVKNSTQYKDVSEMIFENAHLLMFKILLAAQDFPTNPRFPMVLSEMILRCSNPKIYFKLKGALDELLFWLDYSNQKQILLLLFCLKNYCKALYNWFYPLIPSKIIIVDEQQPSTSKVNEYSDDEEETEDIPNKNVLEEENEKYLNDLNYPLIQNLVTILKRTKHFISSQYLPVQLNILDILKYSLELVKNYENELLPIIHQNWLGLIQKFGNMLEESSNFQTVIQLSNSEMLVAIKSVEVIKTITLISKDFVYWKIVKEYLPRICGLLENLYKQTLKSTKILVVKESVIKHSVAFKLQLALVESIPTIIENSGAFNNKNNLQRLKEILILYSNCEDENFQVLTNEARKSLKRLAELEEIKED</sequence>
<reference evidence="2 3" key="1">
    <citation type="submission" date="2020-08" db="EMBL/GenBank/DDBJ databases">
        <authorList>
            <person name="Koutsovoulos G."/>
            <person name="Danchin GJ E."/>
        </authorList>
    </citation>
    <scope>NUCLEOTIDE SEQUENCE [LARGE SCALE GENOMIC DNA]</scope>
</reference>
<organism evidence="2 3">
    <name type="scientific">Meloidogyne enterolobii</name>
    <name type="common">Root-knot nematode worm</name>
    <name type="synonym">Meloidogyne mayaguensis</name>
    <dbReference type="NCBI Taxonomy" id="390850"/>
    <lineage>
        <taxon>Eukaryota</taxon>
        <taxon>Metazoa</taxon>
        <taxon>Ecdysozoa</taxon>
        <taxon>Nematoda</taxon>
        <taxon>Chromadorea</taxon>
        <taxon>Rhabditida</taxon>
        <taxon>Tylenchina</taxon>
        <taxon>Tylenchomorpha</taxon>
        <taxon>Tylenchoidea</taxon>
        <taxon>Meloidogynidae</taxon>
        <taxon>Meloidogyninae</taxon>
        <taxon>Meloidogyne</taxon>
    </lineage>
</organism>
<dbReference type="InterPro" id="IPR057567">
    <property type="entry name" value="TPR_TTI1_C"/>
</dbReference>
<proteinExistence type="predicted"/>
<dbReference type="AlphaFoldDB" id="A0A6V7TQA8"/>
<dbReference type="PANTHER" id="PTHR18460">
    <property type="entry name" value="TEL2 INTERACTING PROTEIN 1 TTI1 FAMILY MEMBER"/>
    <property type="match status" value="1"/>
</dbReference>
<dbReference type="Pfam" id="PF21547">
    <property type="entry name" value="TTI1"/>
    <property type="match status" value="1"/>
</dbReference>
<comment type="caution">
    <text evidence="2">The sequence shown here is derived from an EMBL/GenBank/DDBJ whole genome shotgun (WGS) entry which is preliminary data.</text>
</comment>
<dbReference type="Proteomes" id="UP000580250">
    <property type="component" value="Unassembled WGS sequence"/>
</dbReference>
<feature type="domain" description="TTI1 C-terminal TPR" evidence="1">
    <location>
        <begin position="629"/>
        <end position="732"/>
    </location>
</feature>
<evidence type="ECO:0000313" key="3">
    <source>
        <dbReference type="Proteomes" id="UP000580250"/>
    </source>
</evidence>
<name>A0A6V7TQA8_MELEN</name>
<dbReference type="PANTHER" id="PTHR18460:SF3">
    <property type="entry name" value="TELO2-INTERACTING PROTEIN 1 HOMOLOG"/>
    <property type="match status" value="1"/>
</dbReference>
<evidence type="ECO:0000313" key="2">
    <source>
        <dbReference type="EMBL" id="CAD2131040.1"/>
    </source>
</evidence>
<evidence type="ECO:0000259" key="1">
    <source>
        <dbReference type="Pfam" id="PF24181"/>
    </source>
</evidence>
<dbReference type="SUPFAM" id="SSF48371">
    <property type="entry name" value="ARM repeat"/>
    <property type="match status" value="1"/>
</dbReference>
<dbReference type="Pfam" id="PF24181">
    <property type="entry name" value="TPR_TTI1_C"/>
    <property type="match status" value="2"/>
</dbReference>
<protein>
    <recommendedName>
        <fullName evidence="1">TTI1 C-terminal TPR domain-containing protein</fullName>
    </recommendedName>
</protein>
<feature type="domain" description="TTI1 C-terminal TPR" evidence="1">
    <location>
        <begin position="745"/>
        <end position="876"/>
    </location>
</feature>
<dbReference type="EMBL" id="CAJEWN010000010">
    <property type="protein sequence ID" value="CAD2131040.1"/>
    <property type="molecule type" value="Genomic_DNA"/>
</dbReference>
<dbReference type="OrthoDB" id="5865642at2759"/>
<dbReference type="InterPro" id="IPR052587">
    <property type="entry name" value="TELO2-interacting_protein_1"/>
</dbReference>